<sequence>MKSIALIFILFLFGTSCSYAQKLESALLYYGQTKFTNSKFGIYHELQIRDFQFGGDHNQTLIRVGGQYQIKPNLTATLGYGYIYSELKGAPNNPFNEHRIFQDLVWTHNLQSTRIRHRLRLEERFIEDRDVYGRARYCLFADIPLSEKKFAAGGAYIALYEEVFINAFQPEPLKTFDRNRLYAGVGYKVKDNLGIQVGSMLQHVGSNKGTFQMQLSLHHVINVK</sequence>
<dbReference type="InterPro" id="IPR019619">
    <property type="entry name" value="DUF2490"/>
</dbReference>
<dbReference type="SUPFAM" id="SSF56935">
    <property type="entry name" value="Porins"/>
    <property type="match status" value="1"/>
</dbReference>
<dbReference type="EMBL" id="CP045652">
    <property type="protein sequence ID" value="QGA27870.1"/>
    <property type="molecule type" value="Genomic_DNA"/>
</dbReference>
<protein>
    <submittedName>
        <fullName evidence="1">DUF2490 domain-containing protein</fullName>
    </submittedName>
</protein>
<dbReference type="Pfam" id="PF10677">
    <property type="entry name" value="DUF2490"/>
    <property type="match status" value="1"/>
</dbReference>
<proteinExistence type="predicted"/>
<accession>A0A5Q0QJD4</accession>
<reference evidence="1 2" key="1">
    <citation type="submission" date="2019-10" db="EMBL/GenBank/DDBJ databases">
        <authorList>
            <person name="Dong K."/>
        </authorList>
    </citation>
    <scope>NUCLEOTIDE SEQUENCE [LARGE SCALE GENOMIC DNA]</scope>
    <source>
        <strain evidence="2">dk4302</strain>
    </source>
</reference>
<dbReference type="KEGG" id="sphe:GFH32_16745"/>
<evidence type="ECO:0000313" key="1">
    <source>
        <dbReference type="EMBL" id="QGA27870.1"/>
    </source>
</evidence>
<dbReference type="AlphaFoldDB" id="A0A5Q0QJD4"/>
<evidence type="ECO:0000313" key="2">
    <source>
        <dbReference type="Proteomes" id="UP000326921"/>
    </source>
</evidence>
<keyword evidence="2" id="KW-1185">Reference proteome</keyword>
<organism evidence="1 2">
    <name type="scientific">Sphingobacterium zhuxiongii</name>
    <dbReference type="NCBI Taxonomy" id="2662364"/>
    <lineage>
        <taxon>Bacteria</taxon>
        <taxon>Pseudomonadati</taxon>
        <taxon>Bacteroidota</taxon>
        <taxon>Sphingobacteriia</taxon>
        <taxon>Sphingobacteriales</taxon>
        <taxon>Sphingobacteriaceae</taxon>
        <taxon>Sphingobacterium</taxon>
    </lineage>
</organism>
<dbReference type="RefSeq" id="WP_153512697.1">
    <property type="nucleotide sequence ID" value="NZ_CP045652.1"/>
</dbReference>
<dbReference type="Proteomes" id="UP000326921">
    <property type="component" value="Chromosome"/>
</dbReference>
<gene>
    <name evidence="1" type="ORF">GFH32_16745</name>
</gene>
<name>A0A5Q0QJD4_9SPHI</name>